<comment type="caution">
    <text evidence="2">The sequence shown here is derived from an EMBL/GenBank/DDBJ whole genome shotgun (WGS) entry which is preliminary data.</text>
</comment>
<feature type="domain" description="DUF427" evidence="1">
    <location>
        <begin position="9"/>
        <end position="78"/>
    </location>
</feature>
<sequence length="78" mass="8552">MEPVSQQLRIVFAGRVIAATGAAFRVLETSHPPTYYLPRDAFTGCRLEPAAGRSLCEWKGVAAYWTIRAGDRVAERAA</sequence>
<dbReference type="RefSeq" id="WP_202910700.1">
    <property type="nucleotide sequence ID" value="NZ_JALBUU010000028.1"/>
</dbReference>
<name>A0ABS9W8G7_9PROT</name>
<protein>
    <submittedName>
        <fullName evidence="2">DUF427 domain-containing protein</fullName>
    </submittedName>
</protein>
<dbReference type="InterPro" id="IPR007361">
    <property type="entry name" value="DUF427"/>
</dbReference>
<dbReference type="Proteomes" id="UP001201985">
    <property type="component" value="Unassembled WGS sequence"/>
</dbReference>
<proteinExistence type="predicted"/>
<dbReference type="EMBL" id="JALBUU010000028">
    <property type="protein sequence ID" value="MCI0755070.1"/>
    <property type="molecule type" value="Genomic_DNA"/>
</dbReference>
<accession>A0ABS9W8G7</accession>
<dbReference type="PANTHER" id="PTHR43058:SF1">
    <property type="entry name" value="DUF427 DOMAIN-CONTAINING PROTEIN"/>
    <property type="match status" value="1"/>
</dbReference>
<evidence type="ECO:0000259" key="1">
    <source>
        <dbReference type="Pfam" id="PF04248"/>
    </source>
</evidence>
<keyword evidence="3" id="KW-1185">Reference proteome</keyword>
<dbReference type="Pfam" id="PF04248">
    <property type="entry name" value="NTP_transf_9"/>
    <property type="match status" value="1"/>
</dbReference>
<evidence type="ECO:0000313" key="3">
    <source>
        <dbReference type="Proteomes" id="UP001201985"/>
    </source>
</evidence>
<dbReference type="Gene3D" id="2.170.150.40">
    <property type="entry name" value="Domain of unknown function (DUF427)"/>
    <property type="match status" value="1"/>
</dbReference>
<organism evidence="2 3">
    <name type="scientific">Teichococcus vastitatis</name>
    <dbReference type="NCBI Taxonomy" id="2307076"/>
    <lineage>
        <taxon>Bacteria</taxon>
        <taxon>Pseudomonadati</taxon>
        <taxon>Pseudomonadota</taxon>
        <taxon>Alphaproteobacteria</taxon>
        <taxon>Acetobacterales</taxon>
        <taxon>Roseomonadaceae</taxon>
        <taxon>Roseomonas</taxon>
    </lineage>
</organism>
<reference evidence="2 3" key="1">
    <citation type="submission" date="2022-03" db="EMBL/GenBank/DDBJ databases">
        <title>Complete genome analysis of Roseomonas KG 17.1 : a prolific producer of plant growth promoters.</title>
        <authorList>
            <person name="Saadouli I."/>
            <person name="Najjari A."/>
            <person name="Mosbah A."/>
            <person name="Ouzari H.I."/>
        </authorList>
    </citation>
    <scope>NUCLEOTIDE SEQUENCE [LARGE SCALE GENOMIC DNA]</scope>
    <source>
        <strain evidence="2 3">KG17-1</strain>
    </source>
</reference>
<gene>
    <name evidence="2" type="ORF">MON41_15220</name>
</gene>
<dbReference type="PANTHER" id="PTHR43058">
    <property type="entry name" value="SLR0655 PROTEIN"/>
    <property type="match status" value="1"/>
</dbReference>
<dbReference type="InterPro" id="IPR038694">
    <property type="entry name" value="DUF427_sf"/>
</dbReference>
<evidence type="ECO:0000313" key="2">
    <source>
        <dbReference type="EMBL" id="MCI0755070.1"/>
    </source>
</evidence>